<keyword evidence="2 5" id="KW-0812">Transmembrane</keyword>
<feature type="transmembrane region" description="Helical" evidence="5">
    <location>
        <begin position="50"/>
        <end position="69"/>
    </location>
</feature>
<proteinExistence type="predicted"/>
<evidence type="ECO:0000256" key="5">
    <source>
        <dbReference type="SAM" id="Phobius"/>
    </source>
</evidence>
<sequence>MPPPVVKQVYASCGALCLFFTNGYLLGLQAVLAPSLRGGSLRLTPDQESWIPSSLILMVFPSEVLFGIVSDALGRRRVLLAALLPCLAAVALLHRAGSYPALLAAYCCAGVGGGGLFVASMTVAELTAPRYRPAFISCQLLTQITAIGLAHYISNFVDWRSQIIYVAIPCVLGMLATVTAPESPVWLAARGRFEEAKAAHYWLHGDDATDSLQQLIKNQQMEIHAQSQKIDKTWKCRLSFLKEKQFLRAMFLAFAAAIFIENCGKQLFNAYAIDMINMIMHDPEHVYYYAAMLDAVDVVSLALSIVVIQKFNRRTLLMSLGFPALALLFITSLFSFLLSKDIVPARFAWVTLLLLSVYFFMLNIGVIPSLYTVMNEVYPVDHRGAGAAATSLAYVSVMFVVTKLAPALLRGCGVGGVLAASAAVSALSLLGLCWRLPETGGRTLVDISEQLRARGARGPRETGLGLAGDVRDKFLKTPYPPSPTSLLNVEYVSVQQNCC</sequence>
<dbReference type="SUPFAM" id="SSF103473">
    <property type="entry name" value="MFS general substrate transporter"/>
    <property type="match status" value="1"/>
</dbReference>
<feature type="domain" description="Major facilitator superfamily (MFS) profile" evidence="6">
    <location>
        <begin position="7"/>
        <end position="440"/>
    </location>
</feature>
<dbReference type="InterPro" id="IPR020846">
    <property type="entry name" value="MFS_dom"/>
</dbReference>
<gene>
    <name evidence="7" type="ORF">JYU34_019067</name>
</gene>
<feature type="transmembrane region" description="Helical" evidence="5">
    <location>
        <begin position="349"/>
        <end position="373"/>
    </location>
</feature>
<evidence type="ECO:0000256" key="1">
    <source>
        <dbReference type="ARBA" id="ARBA00004141"/>
    </source>
</evidence>
<feature type="transmembrane region" description="Helical" evidence="5">
    <location>
        <begin position="246"/>
        <end position="267"/>
    </location>
</feature>
<dbReference type="PANTHER" id="PTHR48021">
    <property type="match status" value="1"/>
</dbReference>
<dbReference type="Pfam" id="PF00083">
    <property type="entry name" value="Sugar_tr"/>
    <property type="match status" value="1"/>
</dbReference>
<comment type="caution">
    <text evidence="7">The sequence shown here is derived from an EMBL/GenBank/DDBJ whole genome shotgun (WGS) entry which is preliminary data.</text>
</comment>
<keyword evidence="8" id="KW-1185">Reference proteome</keyword>
<evidence type="ECO:0000256" key="2">
    <source>
        <dbReference type="ARBA" id="ARBA00022692"/>
    </source>
</evidence>
<organism evidence="7 8">
    <name type="scientific">Plutella xylostella</name>
    <name type="common">Diamondback moth</name>
    <name type="synonym">Plutella maculipennis</name>
    <dbReference type="NCBI Taxonomy" id="51655"/>
    <lineage>
        <taxon>Eukaryota</taxon>
        <taxon>Metazoa</taxon>
        <taxon>Ecdysozoa</taxon>
        <taxon>Arthropoda</taxon>
        <taxon>Hexapoda</taxon>
        <taxon>Insecta</taxon>
        <taxon>Pterygota</taxon>
        <taxon>Neoptera</taxon>
        <taxon>Endopterygota</taxon>
        <taxon>Lepidoptera</taxon>
        <taxon>Glossata</taxon>
        <taxon>Ditrysia</taxon>
        <taxon>Yponomeutoidea</taxon>
        <taxon>Plutellidae</taxon>
        <taxon>Plutella</taxon>
    </lineage>
</organism>
<evidence type="ECO:0000256" key="3">
    <source>
        <dbReference type="ARBA" id="ARBA00022989"/>
    </source>
</evidence>
<name>A0ABQ7PZ41_PLUXY</name>
<feature type="transmembrane region" description="Helical" evidence="5">
    <location>
        <begin position="408"/>
        <end position="434"/>
    </location>
</feature>
<feature type="transmembrane region" description="Helical" evidence="5">
    <location>
        <begin position="103"/>
        <end position="122"/>
    </location>
</feature>
<dbReference type="Proteomes" id="UP000823941">
    <property type="component" value="Chromosome 25"/>
</dbReference>
<reference evidence="7 8" key="1">
    <citation type="submission" date="2021-06" db="EMBL/GenBank/DDBJ databases">
        <title>A haploid diamondback moth (Plutella xylostella L.) genome assembly resolves 31 chromosomes and identifies a diamide resistance mutation.</title>
        <authorList>
            <person name="Ward C.M."/>
            <person name="Perry K.D."/>
            <person name="Baker G."/>
            <person name="Powis K."/>
            <person name="Heckel D.G."/>
            <person name="Baxter S.W."/>
        </authorList>
    </citation>
    <scope>NUCLEOTIDE SEQUENCE [LARGE SCALE GENOMIC DNA]</scope>
    <source>
        <strain evidence="7 8">LV</strain>
        <tissue evidence="7">Single pupa</tissue>
    </source>
</reference>
<dbReference type="InterPro" id="IPR005828">
    <property type="entry name" value="MFS_sugar_transport-like"/>
</dbReference>
<feature type="transmembrane region" description="Helical" evidence="5">
    <location>
        <begin position="385"/>
        <end position="402"/>
    </location>
</feature>
<comment type="subcellular location">
    <subcellularLocation>
        <location evidence="1">Membrane</location>
        <topology evidence="1">Multi-pass membrane protein</topology>
    </subcellularLocation>
</comment>
<feature type="transmembrane region" description="Helical" evidence="5">
    <location>
        <begin position="9"/>
        <end position="30"/>
    </location>
</feature>
<keyword evidence="4 5" id="KW-0472">Membrane</keyword>
<protein>
    <recommendedName>
        <fullName evidence="6">Major facilitator superfamily (MFS) profile domain-containing protein</fullName>
    </recommendedName>
</protein>
<dbReference type="PROSITE" id="PS50850">
    <property type="entry name" value="MFS"/>
    <property type="match status" value="1"/>
</dbReference>
<keyword evidence="3 5" id="KW-1133">Transmembrane helix</keyword>
<dbReference type="InterPro" id="IPR050549">
    <property type="entry name" value="MFS_Trehalose_Transporter"/>
</dbReference>
<evidence type="ECO:0000313" key="7">
    <source>
        <dbReference type="EMBL" id="KAG7298247.1"/>
    </source>
</evidence>
<dbReference type="InterPro" id="IPR036259">
    <property type="entry name" value="MFS_trans_sf"/>
</dbReference>
<accession>A0ABQ7PZ41</accession>
<evidence type="ECO:0000256" key="4">
    <source>
        <dbReference type="ARBA" id="ARBA00023136"/>
    </source>
</evidence>
<evidence type="ECO:0000313" key="8">
    <source>
        <dbReference type="Proteomes" id="UP000823941"/>
    </source>
</evidence>
<feature type="transmembrane region" description="Helical" evidence="5">
    <location>
        <begin position="315"/>
        <end position="337"/>
    </location>
</feature>
<feature type="transmembrane region" description="Helical" evidence="5">
    <location>
        <begin position="78"/>
        <end position="97"/>
    </location>
</feature>
<feature type="transmembrane region" description="Helical" evidence="5">
    <location>
        <begin position="287"/>
        <end position="308"/>
    </location>
</feature>
<evidence type="ECO:0000259" key="6">
    <source>
        <dbReference type="PROSITE" id="PS50850"/>
    </source>
</evidence>
<dbReference type="PANTHER" id="PTHR48021:SF1">
    <property type="entry name" value="GH07001P-RELATED"/>
    <property type="match status" value="1"/>
</dbReference>
<feature type="transmembrane region" description="Helical" evidence="5">
    <location>
        <begin position="134"/>
        <end position="153"/>
    </location>
</feature>
<dbReference type="Gene3D" id="1.20.1250.20">
    <property type="entry name" value="MFS general substrate transporter like domains"/>
    <property type="match status" value="1"/>
</dbReference>
<feature type="transmembrane region" description="Helical" evidence="5">
    <location>
        <begin position="159"/>
        <end position="180"/>
    </location>
</feature>
<dbReference type="EMBL" id="JAHIBW010000025">
    <property type="protein sequence ID" value="KAG7298247.1"/>
    <property type="molecule type" value="Genomic_DNA"/>
</dbReference>